<sequence length="774" mass="86040">MSDSCQRNCSRDPGQLEGDADIGGIGVVVGFVGTSWFAIVLVVINYLLVFEPEQDPFPGANRASQWKQNHVDATQFIRRACVKARLQKGGTGAEILKQVNRAKVPLRPVRIPSSRHLESRISQSILGIGDLQLLTGLGILLSGYSQLRCYISAYHWQLIAYLAWFSNLTHVACLIVLRKYLYENQFERHFRLGLMIILWVGLIVAFVPTTSFNWVVNNEPTAALPASDARCFFDVRLANTIHDEKGCIHLSQLPWFLRKACDAEDAVPYPRTSTSAYESAVITIVLVVFSFFTRSIKLLRTLSTGTKTLVRGTVSRWFTSACIRSSLRSKHLFAYKIHVAHFWAAVYLTGKLYADLLSSDTSDVYWLIVSACWGTLRISTLRGSFRLDENGWNFGQILPVFLLLGPALLLCISILSHRRQVKRLQQDQEEQQEDLELASVNLEPVPMAQSRQNDLLRFDFDPPDRVAVDAYFATHHEEGELGTVAGSSYDSNRAWTPSVHSSNSATAGTDQGTIRDGETSRRPGSDQQHITEESEVEQRTAAVDGRATDDERRKKKHTEWVTLVQNFILLDPDTSLEDIRTVLNEYYTNSAWMADIPLNLAQIQIMALTISFFTIIGGLVRARPTIVMAAFGTNILIVQPFNCVIAIQADFYLGPSHLLRERLPLPTAPVLPPLLFWMLLLLSVVPAAVSITVGFDLVMQMSVYITGAAFLKMWHGRGLRRETPPPTSRTASPSSADVSAGSATITAPTSTTDAVADDSSERETQQHIPNGGVT</sequence>
<feature type="transmembrane region" description="Helical" evidence="3">
    <location>
        <begin position="189"/>
        <end position="207"/>
    </location>
</feature>
<evidence type="ECO:0000256" key="1">
    <source>
        <dbReference type="SAM" id="Coils"/>
    </source>
</evidence>
<name>A0A8K0SWE5_9HYPO</name>
<feature type="transmembrane region" description="Helical" evidence="3">
    <location>
        <begin position="600"/>
        <end position="620"/>
    </location>
</feature>
<dbReference type="AlphaFoldDB" id="A0A8K0SWE5"/>
<feature type="transmembrane region" description="Helical" evidence="3">
    <location>
        <begin position="125"/>
        <end position="144"/>
    </location>
</feature>
<feature type="transmembrane region" description="Helical" evidence="3">
    <location>
        <begin position="156"/>
        <end position="177"/>
    </location>
</feature>
<evidence type="ECO:0000256" key="2">
    <source>
        <dbReference type="SAM" id="MobiDB-lite"/>
    </source>
</evidence>
<evidence type="ECO:0000256" key="3">
    <source>
        <dbReference type="SAM" id="Phobius"/>
    </source>
</evidence>
<protein>
    <submittedName>
        <fullName evidence="4">Uncharacterized protein</fullName>
    </submittedName>
</protein>
<feature type="transmembrane region" description="Helical" evidence="3">
    <location>
        <begin position="674"/>
        <end position="691"/>
    </location>
</feature>
<accession>A0A8K0SWE5</accession>
<keyword evidence="1" id="KW-0175">Coiled coil</keyword>
<evidence type="ECO:0000313" key="4">
    <source>
        <dbReference type="EMBL" id="KAH7324627.1"/>
    </source>
</evidence>
<feature type="region of interest" description="Disordered" evidence="2">
    <location>
        <begin position="720"/>
        <end position="774"/>
    </location>
</feature>
<feature type="coiled-coil region" evidence="1">
    <location>
        <begin position="414"/>
        <end position="441"/>
    </location>
</feature>
<comment type="caution">
    <text evidence="4">The sequence shown here is derived from an EMBL/GenBank/DDBJ whole genome shotgun (WGS) entry which is preliminary data.</text>
</comment>
<feature type="compositionally biased region" description="Polar residues" evidence="2">
    <location>
        <begin position="495"/>
        <end position="512"/>
    </location>
</feature>
<keyword evidence="3" id="KW-1133">Transmembrane helix</keyword>
<reference evidence="4" key="1">
    <citation type="journal article" date="2021" name="Nat. Commun.">
        <title>Genetic determinants of endophytism in the Arabidopsis root mycobiome.</title>
        <authorList>
            <person name="Mesny F."/>
            <person name="Miyauchi S."/>
            <person name="Thiergart T."/>
            <person name="Pickel B."/>
            <person name="Atanasova L."/>
            <person name="Karlsson M."/>
            <person name="Huettel B."/>
            <person name="Barry K.W."/>
            <person name="Haridas S."/>
            <person name="Chen C."/>
            <person name="Bauer D."/>
            <person name="Andreopoulos W."/>
            <person name="Pangilinan J."/>
            <person name="LaButti K."/>
            <person name="Riley R."/>
            <person name="Lipzen A."/>
            <person name="Clum A."/>
            <person name="Drula E."/>
            <person name="Henrissat B."/>
            <person name="Kohler A."/>
            <person name="Grigoriev I.V."/>
            <person name="Martin F.M."/>
            <person name="Hacquard S."/>
        </authorList>
    </citation>
    <scope>NUCLEOTIDE SEQUENCE</scope>
    <source>
        <strain evidence="4">MPI-CAGE-CH-0235</strain>
    </source>
</reference>
<dbReference type="Proteomes" id="UP000813444">
    <property type="component" value="Unassembled WGS sequence"/>
</dbReference>
<dbReference type="OrthoDB" id="5427664at2759"/>
<dbReference type="EMBL" id="JAGPNK010000003">
    <property type="protein sequence ID" value="KAH7324627.1"/>
    <property type="molecule type" value="Genomic_DNA"/>
</dbReference>
<feature type="transmembrane region" description="Helical" evidence="3">
    <location>
        <begin position="276"/>
        <end position="293"/>
    </location>
</feature>
<keyword evidence="5" id="KW-1185">Reference proteome</keyword>
<feature type="compositionally biased region" description="Polar residues" evidence="2">
    <location>
        <begin position="741"/>
        <end position="753"/>
    </location>
</feature>
<feature type="compositionally biased region" description="Basic and acidic residues" evidence="2">
    <location>
        <begin position="513"/>
        <end position="538"/>
    </location>
</feature>
<proteinExistence type="predicted"/>
<feature type="transmembrane region" description="Helical" evidence="3">
    <location>
        <begin position="333"/>
        <end position="354"/>
    </location>
</feature>
<feature type="transmembrane region" description="Helical" evidence="3">
    <location>
        <begin position="22"/>
        <end position="48"/>
    </location>
</feature>
<feature type="region of interest" description="Disordered" evidence="2">
    <location>
        <begin position="495"/>
        <end position="552"/>
    </location>
</feature>
<evidence type="ECO:0000313" key="5">
    <source>
        <dbReference type="Proteomes" id="UP000813444"/>
    </source>
</evidence>
<dbReference type="PANTHER" id="PTHR37577:SF1">
    <property type="entry name" value="INTEGRAL MEMBRANE PROTEIN"/>
    <property type="match status" value="1"/>
</dbReference>
<organism evidence="4 5">
    <name type="scientific">Stachybotrys elegans</name>
    <dbReference type="NCBI Taxonomy" id="80388"/>
    <lineage>
        <taxon>Eukaryota</taxon>
        <taxon>Fungi</taxon>
        <taxon>Dikarya</taxon>
        <taxon>Ascomycota</taxon>
        <taxon>Pezizomycotina</taxon>
        <taxon>Sordariomycetes</taxon>
        <taxon>Hypocreomycetidae</taxon>
        <taxon>Hypocreales</taxon>
        <taxon>Stachybotryaceae</taxon>
        <taxon>Stachybotrys</taxon>
    </lineage>
</organism>
<feature type="transmembrane region" description="Helical" evidence="3">
    <location>
        <begin position="394"/>
        <end position="415"/>
    </location>
</feature>
<dbReference type="InterPro" id="IPR053018">
    <property type="entry name" value="Elsinochrome_Biosynth-Asso"/>
</dbReference>
<dbReference type="PANTHER" id="PTHR37577">
    <property type="entry name" value="INTEGRAL MEMBRANE PROTEIN"/>
    <property type="match status" value="1"/>
</dbReference>
<gene>
    <name evidence="4" type="ORF">B0I35DRAFT_406413</name>
</gene>
<keyword evidence="3" id="KW-0472">Membrane</keyword>
<feature type="transmembrane region" description="Helical" evidence="3">
    <location>
        <begin position="626"/>
        <end position="653"/>
    </location>
</feature>
<keyword evidence="3" id="KW-0812">Transmembrane</keyword>